<reference evidence="2 3" key="1">
    <citation type="journal article" date="2019" name="Sci. Rep.">
        <title>Nanopore sequencing improves the draft genome of the human pathogenic amoeba Naegleria fowleri.</title>
        <authorList>
            <person name="Liechti N."/>
            <person name="Schurch N."/>
            <person name="Bruggmann R."/>
            <person name="Wittwer M."/>
        </authorList>
    </citation>
    <scope>NUCLEOTIDE SEQUENCE [LARGE SCALE GENOMIC DNA]</scope>
    <source>
        <strain evidence="2 3">ATCC 30894</strain>
    </source>
</reference>
<protein>
    <submittedName>
        <fullName evidence="2">Uncharacterized protein</fullName>
    </submittedName>
</protein>
<dbReference type="VEuPathDB" id="AmoebaDB:FDP41_004362"/>
<dbReference type="GeneID" id="68111580"/>
<name>A0A6A5BF70_NAEFO</name>
<dbReference type="EMBL" id="VFQX01000037">
    <property type="protein sequence ID" value="KAF0976463.1"/>
    <property type="molecule type" value="Genomic_DNA"/>
</dbReference>
<comment type="caution">
    <text evidence="2">The sequence shown here is derived from an EMBL/GenBank/DDBJ whole genome shotgun (WGS) entry which is preliminary data.</text>
</comment>
<feature type="region of interest" description="Disordered" evidence="1">
    <location>
        <begin position="159"/>
        <end position="215"/>
    </location>
</feature>
<evidence type="ECO:0000313" key="2">
    <source>
        <dbReference type="EMBL" id="KAF0976463.1"/>
    </source>
</evidence>
<sequence>MKFSYVTFVPNKQQQQQQKKGKRSKPLSMVSYFTDTERFSTSNPFNGSLDLSLHFNVETQVPSSRRHVPPPVQIVIPTPPQSTPPQPLVPQTNALPLVRPEQLQPIPPRPIPVREPNTNQQVVDHNDHNGSHCKLQTVLCRPLRKPRYARSKDLCYRETMSPVSSSKSKQQQQHLTRSTRSTTTGRSSHTMMTNPSRVRTTTISSTTVMSPPPQKYDRARMIAPATLNVNHIPTVLSHSGLQQTFLVSNSNGQREMNPNEEETSAATLLSQHLTLTRKDEHAPTTPNSCSGSLENAETTTVPRKVRTSISLFELLNPEDDESL</sequence>
<keyword evidence="3" id="KW-1185">Reference proteome</keyword>
<organism evidence="2 3">
    <name type="scientific">Naegleria fowleri</name>
    <name type="common">Brain eating amoeba</name>
    <dbReference type="NCBI Taxonomy" id="5763"/>
    <lineage>
        <taxon>Eukaryota</taxon>
        <taxon>Discoba</taxon>
        <taxon>Heterolobosea</taxon>
        <taxon>Tetramitia</taxon>
        <taxon>Eutetramitia</taxon>
        <taxon>Vahlkampfiidae</taxon>
        <taxon>Naegleria</taxon>
    </lineage>
</organism>
<feature type="compositionally biased region" description="Polar residues" evidence="1">
    <location>
        <begin position="284"/>
        <end position="301"/>
    </location>
</feature>
<dbReference type="VEuPathDB" id="AmoebaDB:NF0066620"/>
<feature type="region of interest" description="Disordered" evidence="1">
    <location>
        <begin position="277"/>
        <end position="302"/>
    </location>
</feature>
<feature type="region of interest" description="Disordered" evidence="1">
    <location>
        <begin position="1"/>
        <end position="26"/>
    </location>
</feature>
<feature type="compositionally biased region" description="Low complexity" evidence="1">
    <location>
        <begin position="164"/>
        <end position="209"/>
    </location>
</feature>
<evidence type="ECO:0000256" key="1">
    <source>
        <dbReference type="SAM" id="MobiDB-lite"/>
    </source>
</evidence>
<dbReference type="RefSeq" id="XP_044561176.1">
    <property type="nucleotide sequence ID" value="XM_044707768.1"/>
</dbReference>
<accession>A0A6A5BF70</accession>
<dbReference type="AlphaFoldDB" id="A0A6A5BF70"/>
<evidence type="ECO:0000313" key="3">
    <source>
        <dbReference type="Proteomes" id="UP000444721"/>
    </source>
</evidence>
<dbReference type="VEuPathDB" id="AmoebaDB:NF0031520"/>
<dbReference type="VEuPathDB" id="AmoebaDB:NfTy_001780"/>
<dbReference type="Proteomes" id="UP000444721">
    <property type="component" value="Unassembled WGS sequence"/>
</dbReference>
<proteinExistence type="predicted"/>
<gene>
    <name evidence="2" type="ORF">FDP41_004362</name>
</gene>